<proteinExistence type="predicted"/>
<dbReference type="InterPro" id="IPR025935">
    <property type="entry name" value="AbiH"/>
</dbReference>
<protein>
    <submittedName>
        <fullName evidence="1">AbiH family protein</fullName>
    </submittedName>
</protein>
<evidence type="ECO:0000313" key="1">
    <source>
        <dbReference type="EMBL" id="MCZ8371887.1"/>
    </source>
</evidence>
<organism evidence="1 2">
    <name type="scientific">Phocaeicola acetigenes</name>
    <dbReference type="NCBI Taxonomy" id="3016083"/>
    <lineage>
        <taxon>Bacteria</taxon>
        <taxon>Pseudomonadati</taxon>
        <taxon>Bacteroidota</taxon>
        <taxon>Bacteroidia</taxon>
        <taxon>Bacteroidales</taxon>
        <taxon>Bacteroidaceae</taxon>
        <taxon>Phocaeicola</taxon>
    </lineage>
</organism>
<comment type="caution">
    <text evidence="1">The sequence shown here is derived from an EMBL/GenBank/DDBJ whole genome shotgun (WGS) entry which is preliminary data.</text>
</comment>
<name>A0ABT4PFR0_9BACT</name>
<dbReference type="RefSeq" id="WP_269876944.1">
    <property type="nucleotide sequence ID" value="NZ_JAPZVM010000002.1"/>
</dbReference>
<sequence length="335" mass="39301">MNDSTAHKTLFILGNGFDLDLNLKTSYNDFLSSKYFLDHCVKFINEPSISEPNVEINIFNFLQKQKNIRGWIDVEKELAFLASRKVREKFASLKEEGVLASVSEREKQTFQQLRISLCDYLKSINYHSIKIDSYGLKILKILNNKDSNSEIITFNYTDINKLAPIIGDSNIAIPIKYMHGNLESRESQFDDTSIILGFQDDIEIDDSYCFMIKSHSPYYTSHNLKSKLDQADEVIFFGHSLGSTDYPYFEDFFRKQCAVKPDNEKIKVRIFTYDEESRQSILIQLRNMNEKHTQMLYEYCDFAIYRTKDYMDDDKIEDYLSDLKSRIYPQFSYIG</sequence>
<gene>
    <name evidence="1" type="ORF">O6P32_04085</name>
</gene>
<dbReference type="Proteomes" id="UP001141933">
    <property type="component" value="Unassembled WGS sequence"/>
</dbReference>
<accession>A0ABT4PFR0</accession>
<dbReference type="EMBL" id="JAPZVM010000002">
    <property type="protein sequence ID" value="MCZ8371887.1"/>
    <property type="molecule type" value="Genomic_DNA"/>
</dbReference>
<dbReference type="Pfam" id="PF14253">
    <property type="entry name" value="AbiH"/>
    <property type="match status" value="1"/>
</dbReference>
<evidence type="ECO:0000313" key="2">
    <source>
        <dbReference type="Proteomes" id="UP001141933"/>
    </source>
</evidence>
<reference evidence="1" key="1">
    <citation type="submission" date="2022-12" db="EMBL/GenBank/DDBJ databases">
        <title>Phocaeicola acetigenes sp. nov., isolated feces from a healthy human.</title>
        <authorList>
            <person name="Do H."/>
            <person name="Ha Y.B."/>
            <person name="Kim J.-S."/>
            <person name="Suh M.K."/>
            <person name="Kim H.S."/>
            <person name="Lee J.-S."/>
        </authorList>
    </citation>
    <scope>NUCLEOTIDE SEQUENCE</scope>
    <source>
        <strain evidence="1">KGMB11183</strain>
    </source>
</reference>
<keyword evidence="2" id="KW-1185">Reference proteome</keyword>